<gene>
    <name evidence="1" type="ORF">SCALOS_LOCUS9249</name>
</gene>
<sequence length="165" mass="18610">QASTIPTLTPTKLANRVQIEEKDQYTYLVTSLEGEYESVGSPEREYEPNYIIDSSEEYEPTCVAGSQEEYVSTCVASSPEGEIVSTCVPSSLGENRSIYITSSLEELYRSTYSTTLPIGITKTGLYVANIMCSNFLIEGYINETFLMREDEHAILYSRKRFVSWD</sequence>
<comment type="caution">
    <text evidence="1">The sequence shown here is derived from an EMBL/GenBank/DDBJ whole genome shotgun (WGS) entry which is preliminary data.</text>
</comment>
<feature type="non-terminal residue" evidence="1">
    <location>
        <position position="165"/>
    </location>
</feature>
<dbReference type="EMBL" id="CAJVPM010027801">
    <property type="protein sequence ID" value="CAG8667437.1"/>
    <property type="molecule type" value="Genomic_DNA"/>
</dbReference>
<proteinExistence type="predicted"/>
<dbReference type="Proteomes" id="UP000789860">
    <property type="component" value="Unassembled WGS sequence"/>
</dbReference>
<organism evidence="1 2">
    <name type="scientific">Scutellospora calospora</name>
    <dbReference type="NCBI Taxonomy" id="85575"/>
    <lineage>
        <taxon>Eukaryota</taxon>
        <taxon>Fungi</taxon>
        <taxon>Fungi incertae sedis</taxon>
        <taxon>Mucoromycota</taxon>
        <taxon>Glomeromycotina</taxon>
        <taxon>Glomeromycetes</taxon>
        <taxon>Diversisporales</taxon>
        <taxon>Gigasporaceae</taxon>
        <taxon>Scutellospora</taxon>
    </lineage>
</organism>
<feature type="non-terminal residue" evidence="1">
    <location>
        <position position="1"/>
    </location>
</feature>
<evidence type="ECO:0000313" key="2">
    <source>
        <dbReference type="Proteomes" id="UP000789860"/>
    </source>
</evidence>
<keyword evidence="2" id="KW-1185">Reference proteome</keyword>
<evidence type="ECO:0000313" key="1">
    <source>
        <dbReference type="EMBL" id="CAG8667437.1"/>
    </source>
</evidence>
<name>A0ACA9NS79_9GLOM</name>
<protein>
    <submittedName>
        <fullName evidence="1">3989_t:CDS:1</fullName>
    </submittedName>
</protein>
<reference evidence="1" key="1">
    <citation type="submission" date="2021-06" db="EMBL/GenBank/DDBJ databases">
        <authorList>
            <person name="Kallberg Y."/>
            <person name="Tangrot J."/>
            <person name="Rosling A."/>
        </authorList>
    </citation>
    <scope>NUCLEOTIDE SEQUENCE</scope>
    <source>
        <strain evidence="1">AU212A</strain>
    </source>
</reference>
<accession>A0ACA9NS79</accession>